<dbReference type="AlphaFoldDB" id="A0A384JZ00"/>
<reference evidence="1 2" key="3">
    <citation type="journal article" date="2017" name="Mol. Plant Pathol.">
        <title>A gapless genome sequence of the fungus Botrytis cinerea.</title>
        <authorList>
            <person name="Van Kan J.A."/>
            <person name="Stassen J.H."/>
            <person name="Mosbach A."/>
            <person name="Van Der Lee T.A."/>
            <person name="Faino L."/>
            <person name="Farmer A.D."/>
            <person name="Papasotiriou D.G."/>
            <person name="Zhou S."/>
            <person name="Seidl M.F."/>
            <person name="Cottam E."/>
            <person name="Edel D."/>
            <person name="Hahn M."/>
            <person name="Schwartz D.C."/>
            <person name="Dietrich R.A."/>
            <person name="Widdison S."/>
            <person name="Scalliet G."/>
        </authorList>
    </citation>
    <scope>NUCLEOTIDE SEQUENCE [LARGE SCALE GENOMIC DNA]</scope>
    <source>
        <strain evidence="1 2">B05.10</strain>
    </source>
</reference>
<sequence length="116" mass="13171">MIDGLECTFLVEAILTKYSRDKPELRRILKAAEQDFIPSKHDPKIAIAFWKNLSAELAHMCEVADILESEIDRLLANNLVFDRANDGPGEGCYEHCFLCTKIADDEMPRDATALDW</sequence>
<gene>
    <name evidence="1" type="ORF">BCIN_12g03080</name>
</gene>
<dbReference type="OrthoDB" id="2129688at2759"/>
<dbReference type="KEGG" id="bfu:BCIN_12g03080"/>
<name>A0A384JZ00_BOTFB</name>
<dbReference type="EMBL" id="CP009816">
    <property type="protein sequence ID" value="ATZ55741.1"/>
    <property type="molecule type" value="Genomic_DNA"/>
</dbReference>
<reference evidence="1 2" key="2">
    <citation type="journal article" date="2012" name="Eukaryot. Cell">
        <title>Genome update of Botrytis cinerea strains B05.10 and T4.</title>
        <authorList>
            <person name="Staats M."/>
            <person name="van Kan J.A."/>
        </authorList>
    </citation>
    <scope>NUCLEOTIDE SEQUENCE [LARGE SCALE GENOMIC DNA]</scope>
    <source>
        <strain evidence="1 2">B05.10</strain>
    </source>
</reference>
<protein>
    <submittedName>
        <fullName evidence="1">Uncharacterized protein</fullName>
    </submittedName>
</protein>
<reference evidence="1 2" key="1">
    <citation type="journal article" date="2011" name="PLoS Genet.">
        <title>Genomic analysis of the necrotrophic fungal pathogens Sclerotinia sclerotiorum and Botrytis cinerea.</title>
        <authorList>
            <person name="Amselem J."/>
            <person name="Cuomo C.A."/>
            <person name="van Kan J.A."/>
            <person name="Viaud M."/>
            <person name="Benito E.P."/>
            <person name="Couloux A."/>
            <person name="Coutinho P.M."/>
            <person name="de Vries R.P."/>
            <person name="Dyer P.S."/>
            <person name="Fillinger S."/>
            <person name="Fournier E."/>
            <person name="Gout L."/>
            <person name="Hahn M."/>
            <person name="Kohn L."/>
            <person name="Lapalu N."/>
            <person name="Plummer K.M."/>
            <person name="Pradier J.M."/>
            <person name="Quevillon E."/>
            <person name="Sharon A."/>
            <person name="Simon A."/>
            <person name="ten Have A."/>
            <person name="Tudzynski B."/>
            <person name="Tudzynski P."/>
            <person name="Wincker P."/>
            <person name="Andrew M."/>
            <person name="Anthouard V."/>
            <person name="Beever R.E."/>
            <person name="Beffa R."/>
            <person name="Benoit I."/>
            <person name="Bouzid O."/>
            <person name="Brault B."/>
            <person name="Chen Z."/>
            <person name="Choquer M."/>
            <person name="Collemare J."/>
            <person name="Cotton P."/>
            <person name="Danchin E.G."/>
            <person name="Da Silva C."/>
            <person name="Gautier A."/>
            <person name="Giraud C."/>
            <person name="Giraud T."/>
            <person name="Gonzalez C."/>
            <person name="Grossetete S."/>
            <person name="Guldener U."/>
            <person name="Henrissat B."/>
            <person name="Howlett B.J."/>
            <person name="Kodira C."/>
            <person name="Kretschmer M."/>
            <person name="Lappartient A."/>
            <person name="Leroch M."/>
            <person name="Levis C."/>
            <person name="Mauceli E."/>
            <person name="Neuveglise C."/>
            <person name="Oeser B."/>
            <person name="Pearson M."/>
            <person name="Poulain J."/>
            <person name="Poussereau N."/>
            <person name="Quesneville H."/>
            <person name="Rascle C."/>
            <person name="Schumacher J."/>
            <person name="Segurens B."/>
            <person name="Sexton A."/>
            <person name="Silva E."/>
            <person name="Sirven C."/>
            <person name="Soanes D.M."/>
            <person name="Talbot N.J."/>
            <person name="Templeton M."/>
            <person name="Yandava C."/>
            <person name="Yarden O."/>
            <person name="Zeng Q."/>
            <person name="Rollins J.A."/>
            <person name="Lebrun M.H."/>
            <person name="Dickman M."/>
        </authorList>
    </citation>
    <scope>NUCLEOTIDE SEQUENCE [LARGE SCALE GENOMIC DNA]</scope>
    <source>
        <strain evidence="1 2">B05.10</strain>
    </source>
</reference>
<proteinExistence type="predicted"/>
<dbReference type="VEuPathDB" id="FungiDB:Bcin12g03080"/>
<evidence type="ECO:0000313" key="2">
    <source>
        <dbReference type="Proteomes" id="UP000001798"/>
    </source>
</evidence>
<evidence type="ECO:0000313" key="1">
    <source>
        <dbReference type="EMBL" id="ATZ55741.1"/>
    </source>
</evidence>
<accession>A0A384JZ00</accession>
<keyword evidence="2" id="KW-1185">Reference proteome</keyword>
<dbReference type="RefSeq" id="XP_024552162.1">
    <property type="nucleotide sequence ID" value="XM_024696354.1"/>
</dbReference>
<dbReference type="GeneID" id="5438789"/>
<organism evidence="1 2">
    <name type="scientific">Botryotinia fuckeliana (strain B05.10)</name>
    <name type="common">Noble rot fungus</name>
    <name type="synonym">Botrytis cinerea</name>
    <dbReference type="NCBI Taxonomy" id="332648"/>
    <lineage>
        <taxon>Eukaryota</taxon>
        <taxon>Fungi</taxon>
        <taxon>Dikarya</taxon>
        <taxon>Ascomycota</taxon>
        <taxon>Pezizomycotina</taxon>
        <taxon>Leotiomycetes</taxon>
        <taxon>Helotiales</taxon>
        <taxon>Sclerotiniaceae</taxon>
        <taxon>Botrytis</taxon>
    </lineage>
</organism>
<dbReference type="Proteomes" id="UP000001798">
    <property type="component" value="Chromosome 12"/>
</dbReference>